<evidence type="ECO:0000313" key="1">
    <source>
        <dbReference type="EMBL" id="AHD04300.1"/>
    </source>
</evidence>
<proteinExistence type="predicted"/>
<accession>V9W3W3</accession>
<name>V9W3W3_9BACL</name>
<keyword evidence="2" id="KW-1185">Reference proteome</keyword>
<organism evidence="1 2">
    <name type="scientific">Paenibacillus larvae subsp. larvae DSM 25430</name>
    <dbReference type="NCBI Taxonomy" id="697284"/>
    <lineage>
        <taxon>Bacteria</taxon>
        <taxon>Bacillati</taxon>
        <taxon>Bacillota</taxon>
        <taxon>Bacilli</taxon>
        <taxon>Bacillales</taxon>
        <taxon>Paenibacillaceae</taxon>
        <taxon>Paenibacillus</taxon>
    </lineage>
</organism>
<protein>
    <submittedName>
        <fullName evidence="1">Uncharacterized protein</fullName>
    </submittedName>
</protein>
<sequence>MASIQKRGDTSYLLVVEVGRDAKGKRIKRTKTVRVDEKLLKTPKKLSNHLELELAKFQLEVEAYIS</sequence>
<dbReference type="AlphaFoldDB" id="V9W3W3"/>
<dbReference type="eggNOG" id="COG0582">
    <property type="taxonomic scope" value="Bacteria"/>
</dbReference>
<dbReference type="KEGG" id="plv:ERIC2_c04491"/>
<dbReference type="HOGENOM" id="CLU_2827040_0_0_9"/>
<gene>
    <name evidence="1" type="ORF">ERIC2_c04491</name>
</gene>
<dbReference type="EMBL" id="CP003355">
    <property type="protein sequence ID" value="AHD04300.1"/>
    <property type="molecule type" value="Genomic_DNA"/>
</dbReference>
<dbReference type="RefSeq" id="WP_024093133.1">
    <property type="nucleotide sequence ID" value="NC_023134.1"/>
</dbReference>
<evidence type="ECO:0000313" key="2">
    <source>
        <dbReference type="Proteomes" id="UP000029431"/>
    </source>
</evidence>
<reference evidence="1 2" key="1">
    <citation type="journal article" date="2014" name="PLoS ONE">
        <title>How to Kill the Honey Bee Larva: Genomic Potential and Virulence Mechanisms of Paenibacillus larvae.</title>
        <authorList>
            <person name="Djukic M."/>
            <person name="Brzuszkiewicz E."/>
            <person name="Funfhaus A."/>
            <person name="Voss J."/>
            <person name="Gollnow K."/>
            <person name="Poppinga L."/>
            <person name="Liesegang H."/>
            <person name="Garcia-Gonzalez E."/>
            <person name="Genersch E."/>
            <person name="Daniel R."/>
        </authorList>
    </citation>
    <scope>NUCLEOTIDE SEQUENCE [LARGE SCALE GENOMIC DNA]</scope>
    <source>
        <strain evidence="1 2">DSM 25430</strain>
    </source>
</reference>
<dbReference type="Proteomes" id="UP000029431">
    <property type="component" value="Chromosome"/>
</dbReference>